<name>A0A2R6NWE8_9APHY</name>
<keyword evidence="2" id="KW-1185">Reference proteome</keyword>
<reference evidence="1 2" key="1">
    <citation type="submission" date="2018-02" db="EMBL/GenBank/DDBJ databases">
        <title>Genome sequence of the basidiomycete white-rot fungus Phlebia centrifuga.</title>
        <authorList>
            <person name="Granchi Z."/>
            <person name="Peng M."/>
            <person name="de Vries R.P."/>
            <person name="Hilden K."/>
            <person name="Makela M.R."/>
            <person name="Grigoriev I."/>
            <person name="Riley R."/>
        </authorList>
    </citation>
    <scope>NUCLEOTIDE SEQUENCE [LARGE SCALE GENOMIC DNA]</scope>
    <source>
        <strain evidence="1 2">FBCC195</strain>
    </source>
</reference>
<dbReference type="EMBL" id="MLYV02000754">
    <property type="protein sequence ID" value="PSR78234.1"/>
    <property type="molecule type" value="Genomic_DNA"/>
</dbReference>
<dbReference type="AlphaFoldDB" id="A0A2R6NWE8"/>
<evidence type="ECO:0000313" key="1">
    <source>
        <dbReference type="EMBL" id="PSR78234.1"/>
    </source>
</evidence>
<accession>A0A2R6NWE8</accession>
<proteinExistence type="predicted"/>
<protein>
    <submittedName>
        <fullName evidence="1">Uncharacterized protein</fullName>
    </submittedName>
</protein>
<gene>
    <name evidence="1" type="ORF">PHLCEN_2v7491</name>
</gene>
<sequence length="66" mass="7952">MDLDPTPIIEVKPLPNIRFRCTKILLYTEEYNNLFAATADRLDPLYNKLKQDRVLVDWDIFFNYEE</sequence>
<organism evidence="1 2">
    <name type="scientific">Hermanssonia centrifuga</name>
    <dbReference type="NCBI Taxonomy" id="98765"/>
    <lineage>
        <taxon>Eukaryota</taxon>
        <taxon>Fungi</taxon>
        <taxon>Dikarya</taxon>
        <taxon>Basidiomycota</taxon>
        <taxon>Agaricomycotina</taxon>
        <taxon>Agaricomycetes</taxon>
        <taxon>Polyporales</taxon>
        <taxon>Meruliaceae</taxon>
        <taxon>Hermanssonia</taxon>
    </lineage>
</organism>
<evidence type="ECO:0000313" key="2">
    <source>
        <dbReference type="Proteomes" id="UP000186601"/>
    </source>
</evidence>
<comment type="caution">
    <text evidence="1">The sequence shown here is derived from an EMBL/GenBank/DDBJ whole genome shotgun (WGS) entry which is preliminary data.</text>
</comment>
<dbReference type="Proteomes" id="UP000186601">
    <property type="component" value="Unassembled WGS sequence"/>
</dbReference>